<comment type="caution">
    <text evidence="1">The sequence shown here is derived from an EMBL/GenBank/DDBJ whole genome shotgun (WGS) entry which is preliminary data.</text>
</comment>
<name>A0A7J3VU51_CALS0</name>
<accession>A0A7J3VU51</accession>
<protein>
    <submittedName>
        <fullName evidence="1">Uncharacterized protein</fullName>
    </submittedName>
</protein>
<sequence>MKTAAVLVVVFLGLAAFSVLLVAGPRAESLTTATTTLTRTVVSTVVATQTVTTMVSKTASGTEVMQSSALLELLSSRYPNYESMETYRIKLPSKPGTYQFSFAVFWRYGQNHSHVIIIEPPEKAEMVFMLDSLIQTRFVSSRHLPNIPAPWPPTASLTETVLTEDGRVLSRTWNITRNVPGYPSTPQVERSGAQAWVVSYKPLQDEQSGDSLVARYYFLVVRVIFSTS</sequence>
<proteinExistence type="predicted"/>
<dbReference type="EMBL" id="DRXH01000144">
    <property type="protein sequence ID" value="HHM44475.1"/>
    <property type="molecule type" value="Genomic_DNA"/>
</dbReference>
<dbReference type="AlphaFoldDB" id="A0A7J3VU51"/>
<gene>
    <name evidence="1" type="ORF">ENM31_04170</name>
</gene>
<evidence type="ECO:0000313" key="1">
    <source>
        <dbReference type="EMBL" id="HHM44475.1"/>
    </source>
</evidence>
<organism evidence="1">
    <name type="scientific">Caldiarchaeum subterraneum</name>
    <dbReference type="NCBI Taxonomy" id="311458"/>
    <lineage>
        <taxon>Archaea</taxon>
        <taxon>Nitrososphaerota</taxon>
        <taxon>Candidatus Caldarchaeales</taxon>
        <taxon>Candidatus Caldarchaeaceae</taxon>
        <taxon>Candidatus Caldarchaeum</taxon>
    </lineage>
</organism>
<reference evidence="1" key="1">
    <citation type="journal article" date="2020" name="mSystems">
        <title>Genome- and Community-Level Interaction Insights into Carbon Utilization and Element Cycling Functions of Hydrothermarchaeota in Hydrothermal Sediment.</title>
        <authorList>
            <person name="Zhou Z."/>
            <person name="Liu Y."/>
            <person name="Xu W."/>
            <person name="Pan J."/>
            <person name="Luo Z.H."/>
            <person name="Li M."/>
        </authorList>
    </citation>
    <scope>NUCLEOTIDE SEQUENCE [LARGE SCALE GENOMIC DNA]</scope>
    <source>
        <strain evidence="1">SpSt-1074</strain>
    </source>
</reference>